<feature type="domain" description="Nephrocystin 3-like N-terminal" evidence="2">
    <location>
        <begin position="385"/>
        <end position="541"/>
    </location>
</feature>
<dbReference type="SUPFAM" id="SSF52540">
    <property type="entry name" value="P-loop containing nucleoside triphosphate hydrolases"/>
    <property type="match status" value="1"/>
</dbReference>
<name>A0A3D8S3E7_9HELO</name>
<reference evidence="3 4" key="1">
    <citation type="journal article" date="2018" name="IMA Fungus">
        <title>IMA Genome-F 9: Draft genome sequence of Annulohypoxylon stygium, Aspergillus mulundensis, Berkeleyomyces basicola (syn. Thielaviopsis basicola), Ceratocystis smalleyi, two Cercospora beticola strains, Coleophoma cylindrospora, Fusarium fracticaudum, Phialophora cf. hyalina, and Morchella septimelata.</title>
        <authorList>
            <person name="Wingfield B.D."/>
            <person name="Bills G.F."/>
            <person name="Dong Y."/>
            <person name="Huang W."/>
            <person name="Nel W.J."/>
            <person name="Swalarsk-Parry B.S."/>
            <person name="Vaghefi N."/>
            <person name="Wilken P.M."/>
            <person name="An Z."/>
            <person name="de Beer Z.W."/>
            <person name="De Vos L."/>
            <person name="Chen L."/>
            <person name="Duong T.A."/>
            <person name="Gao Y."/>
            <person name="Hammerbacher A."/>
            <person name="Kikkert J.R."/>
            <person name="Li Y."/>
            <person name="Li H."/>
            <person name="Li K."/>
            <person name="Li Q."/>
            <person name="Liu X."/>
            <person name="Ma X."/>
            <person name="Naidoo K."/>
            <person name="Pethybridge S.J."/>
            <person name="Sun J."/>
            <person name="Steenkamp E.T."/>
            <person name="van der Nest M.A."/>
            <person name="van Wyk S."/>
            <person name="Wingfield M.J."/>
            <person name="Xiong C."/>
            <person name="Yue Q."/>
            <person name="Zhang X."/>
        </authorList>
    </citation>
    <scope>NUCLEOTIDE SEQUENCE [LARGE SCALE GENOMIC DNA]</scope>
    <source>
        <strain evidence="3 4">BP5796</strain>
    </source>
</reference>
<protein>
    <recommendedName>
        <fullName evidence="2">Nephrocystin 3-like N-terminal domain-containing protein</fullName>
    </recommendedName>
</protein>
<evidence type="ECO:0000259" key="2">
    <source>
        <dbReference type="Pfam" id="PF24883"/>
    </source>
</evidence>
<keyword evidence="4" id="KW-1185">Reference proteome</keyword>
<dbReference type="OrthoDB" id="538223at2759"/>
<evidence type="ECO:0000313" key="3">
    <source>
        <dbReference type="EMBL" id="RDW80690.1"/>
    </source>
</evidence>
<dbReference type="Proteomes" id="UP000256328">
    <property type="component" value="Unassembled WGS sequence"/>
</dbReference>
<dbReference type="PANTHER" id="PTHR10039">
    <property type="entry name" value="AMELOGENIN"/>
    <property type="match status" value="1"/>
</dbReference>
<accession>A0A3D8S3E7</accession>
<dbReference type="PANTHER" id="PTHR10039:SF17">
    <property type="entry name" value="FUNGAL STAND N-TERMINAL GOODBYE DOMAIN-CONTAINING PROTEIN-RELATED"/>
    <property type="match status" value="1"/>
</dbReference>
<organism evidence="3 4">
    <name type="scientific">Coleophoma crateriformis</name>
    <dbReference type="NCBI Taxonomy" id="565419"/>
    <lineage>
        <taxon>Eukaryota</taxon>
        <taxon>Fungi</taxon>
        <taxon>Dikarya</taxon>
        <taxon>Ascomycota</taxon>
        <taxon>Pezizomycotina</taxon>
        <taxon>Leotiomycetes</taxon>
        <taxon>Helotiales</taxon>
        <taxon>Dermateaceae</taxon>
        <taxon>Coleophoma</taxon>
    </lineage>
</organism>
<comment type="caution">
    <text evidence="3">The sequence shown here is derived from an EMBL/GenBank/DDBJ whole genome shotgun (WGS) entry which is preliminary data.</text>
</comment>
<evidence type="ECO:0000313" key="4">
    <source>
        <dbReference type="Proteomes" id="UP000256328"/>
    </source>
</evidence>
<sequence>MAPSTENALEQAINAIFNGILDTFHDTDSFGREDSPTIFIVYAHHNTKVVGKAAGDHISTELIDILKRVGSRTYSDRYPSERVYWASRDSDAFHNIIGNQSIILPNSRSEERRNKVHSSDKVILCWSEMLEEYYKDEGMKKYIEAIKTFYDTNGRHLRCNDNDKLKDELKQIAATYSKDNPAFHHVLTEMAFLEIRYEEMRDHGIVPVQINGDSDLPKPEFLGNNTDLWQNPPDVDKSLDPNENVIYKKKRLHLWVFKLFKKLFVNFNQQIRIDEFEACYKACIAKLEKQLEPSSDITSLPTLKELEDWPDLKKHVVAKITEAFEEISRAHQRAQRTAPTVGNRDRAEKNQEIHRLPVAEASFNDDKINRDKRVCLENTRVRLLQEIENWSVQDGGERIFWLNGRAGTGKSTIAMTVCKRLNQKGRLGASYFFSTHQNGGSSREFFTTLASDLANVSVELKTLISNAIADHHDFAKKRFEEQWRWLVLEPLKTYQSSGAPLVLVIDALDECVDECDATDILELLGGDENPHLILRILITSRPGLLGFDRILNNTRRVDLHDIQDTEKDILLYLDAELSRIRASRKARADWPGKTKVDALAQKAGDLFIYAATACRFIDVDLSYDRRLTSILKEDRIGMQNLHGIYMKILETAIPDGFLEEERNKAQGDLNEIVATVLVLFNPLSISGLRKCLPRSITSYEAQGYLRRLGSIIAVSGEESQVRIYHLSFRDFFLDVKREDKTFGASEPEVHCTLVSRCLQIMSGILKMDVCNVGESDYLSSRINQDVIKKCLPEHVQYACRYWIAHLEQSDNFPHDEVLVFLQEHFLHWLEALSIMGLVSEGVIMINKLYNMANLKHKQELFDLVYCRDHASSDLPYYCYF</sequence>
<dbReference type="Gene3D" id="3.40.50.300">
    <property type="entry name" value="P-loop containing nucleotide triphosphate hydrolases"/>
    <property type="match status" value="1"/>
</dbReference>
<evidence type="ECO:0000256" key="1">
    <source>
        <dbReference type="ARBA" id="ARBA00022737"/>
    </source>
</evidence>
<keyword evidence="1" id="KW-0677">Repeat</keyword>
<dbReference type="InterPro" id="IPR027417">
    <property type="entry name" value="P-loop_NTPase"/>
</dbReference>
<dbReference type="Pfam" id="PF24883">
    <property type="entry name" value="NPHP3_N"/>
    <property type="match status" value="1"/>
</dbReference>
<dbReference type="InterPro" id="IPR056884">
    <property type="entry name" value="NPHP3-like_N"/>
</dbReference>
<dbReference type="AlphaFoldDB" id="A0A3D8S3E7"/>
<gene>
    <name evidence="3" type="ORF">BP5796_05388</name>
</gene>
<proteinExistence type="predicted"/>
<dbReference type="EMBL" id="PDLN01000007">
    <property type="protein sequence ID" value="RDW80690.1"/>
    <property type="molecule type" value="Genomic_DNA"/>
</dbReference>